<evidence type="ECO:0000256" key="6">
    <source>
        <dbReference type="SAM" id="SignalP"/>
    </source>
</evidence>
<feature type="domain" description="Abscisic acid G-protein coupled receptor-like" evidence="7">
    <location>
        <begin position="299"/>
        <end position="491"/>
    </location>
</feature>
<name>A0AAD5SR80_9FUNG</name>
<keyword evidence="2 5" id="KW-0812">Transmembrane</keyword>
<evidence type="ECO:0000256" key="5">
    <source>
        <dbReference type="SAM" id="Phobius"/>
    </source>
</evidence>
<evidence type="ECO:0000256" key="1">
    <source>
        <dbReference type="ARBA" id="ARBA00004141"/>
    </source>
</evidence>
<keyword evidence="4 5" id="KW-0472">Membrane</keyword>
<protein>
    <submittedName>
        <fullName evidence="9">Golgi pH regulator B</fullName>
    </submittedName>
</protein>
<dbReference type="InterPro" id="IPR015672">
    <property type="entry name" value="GPHR/GTG"/>
</dbReference>
<comment type="caution">
    <text evidence="9">The sequence shown here is derived from an EMBL/GenBank/DDBJ whole genome shotgun (WGS) entry which is preliminary data.</text>
</comment>
<dbReference type="PANTHER" id="PTHR15948">
    <property type="entry name" value="G-PROTEIN COUPLED RECEPTOR 89-RELATED"/>
    <property type="match status" value="1"/>
</dbReference>
<feature type="transmembrane region" description="Helical" evidence="5">
    <location>
        <begin position="306"/>
        <end position="330"/>
    </location>
</feature>
<sequence length="531" mass="57963">MADIIAAAGGVVALLPIVALLAEIANGDPKSSVSNPTNSKEYNLNQSNEYIGYTEYSFQRSFWVIALVLPLVASLLVVPHAMLASCRFFRPSRVNANSNIIVNNNVNVALRVASHVLLLLVFFRLTAPSSISNSSNPHVSLPLSLLAALVSRCAVLGVALMAALSGSSAVSSPYMFLSRFVSKTTDHQVALKQKELTLTKNLITDKRSRFLLLEQDAINPSPALAAATENNPGFFRRLVSNIASASSPSSSKHSTRLKVMNSLKSDLVALDALVDTLDKDLHALIHERVRTIPNKYMTSKTLYGKFINFLGIILSVYCIYKIFTSLINLIVHKHGGTDPITLGINIAIRAFSSTDSSVVIDVEKSAQQLSFLMVGVLVVCSLRSLLVQFSKLARFGNGLSLSLSSSRRRHHSAIVSSLPNNFLALAFVEVMCIYSLSLVLMMRVNLPPRYRSIISNVLGRGMDMKFDFYQKWFDLIFLVSAGATILMIAATRDSPDDTAEDKLLMNGILQFPSKRRDGDDDGRDGLLGYAS</sequence>
<dbReference type="GO" id="GO:0016020">
    <property type="term" value="C:membrane"/>
    <property type="evidence" value="ECO:0007669"/>
    <property type="project" value="UniProtKB-SubCell"/>
</dbReference>
<reference evidence="9" key="1">
    <citation type="submission" date="2020-05" db="EMBL/GenBank/DDBJ databases">
        <title>Phylogenomic resolution of chytrid fungi.</title>
        <authorList>
            <person name="Stajich J.E."/>
            <person name="Amses K."/>
            <person name="Simmons R."/>
            <person name="Seto K."/>
            <person name="Myers J."/>
            <person name="Bonds A."/>
            <person name="Quandt C.A."/>
            <person name="Barry K."/>
            <person name="Liu P."/>
            <person name="Grigoriev I."/>
            <person name="Longcore J.E."/>
            <person name="James T.Y."/>
        </authorList>
    </citation>
    <scope>NUCLEOTIDE SEQUENCE</scope>
    <source>
        <strain evidence="9">JEL0513</strain>
    </source>
</reference>
<proteinExistence type="predicted"/>
<feature type="transmembrane region" description="Helical" evidence="5">
    <location>
        <begin position="369"/>
        <end position="389"/>
    </location>
</feature>
<feature type="transmembrane region" description="Helical" evidence="5">
    <location>
        <begin position="105"/>
        <end position="125"/>
    </location>
</feature>
<dbReference type="EMBL" id="JADGJH010002676">
    <property type="protein sequence ID" value="KAJ3095699.1"/>
    <property type="molecule type" value="Genomic_DNA"/>
</dbReference>
<dbReference type="Proteomes" id="UP001211907">
    <property type="component" value="Unassembled WGS sequence"/>
</dbReference>
<dbReference type="InterPro" id="IPR022535">
    <property type="entry name" value="Golgi_pH-regulator_cons_dom"/>
</dbReference>
<feature type="domain" description="Golgi pH regulator conserved" evidence="8">
    <location>
        <begin position="144"/>
        <end position="209"/>
    </location>
</feature>
<accession>A0AAD5SR80</accession>
<evidence type="ECO:0000259" key="7">
    <source>
        <dbReference type="Pfam" id="PF12430"/>
    </source>
</evidence>
<dbReference type="AlphaFoldDB" id="A0AAD5SR80"/>
<comment type="subcellular location">
    <subcellularLocation>
        <location evidence="1">Membrane</location>
        <topology evidence="1">Multi-pass membrane protein</topology>
    </subcellularLocation>
</comment>
<feature type="chain" id="PRO_5041978601" evidence="6">
    <location>
        <begin position="28"/>
        <end position="531"/>
    </location>
</feature>
<dbReference type="PANTHER" id="PTHR15948:SF0">
    <property type="entry name" value="GOLGI PH REGULATOR A-RELATED"/>
    <property type="match status" value="1"/>
</dbReference>
<feature type="transmembrane region" description="Helical" evidence="5">
    <location>
        <begin position="62"/>
        <end position="84"/>
    </location>
</feature>
<feature type="transmembrane region" description="Helical" evidence="5">
    <location>
        <begin position="422"/>
        <end position="442"/>
    </location>
</feature>
<organism evidence="9 10">
    <name type="scientific">Physocladia obscura</name>
    <dbReference type="NCBI Taxonomy" id="109957"/>
    <lineage>
        <taxon>Eukaryota</taxon>
        <taxon>Fungi</taxon>
        <taxon>Fungi incertae sedis</taxon>
        <taxon>Chytridiomycota</taxon>
        <taxon>Chytridiomycota incertae sedis</taxon>
        <taxon>Chytridiomycetes</taxon>
        <taxon>Chytridiales</taxon>
        <taxon>Chytriomycetaceae</taxon>
        <taxon>Physocladia</taxon>
    </lineage>
</organism>
<keyword evidence="3 5" id="KW-1133">Transmembrane helix</keyword>
<evidence type="ECO:0000256" key="3">
    <source>
        <dbReference type="ARBA" id="ARBA00022989"/>
    </source>
</evidence>
<keyword evidence="10" id="KW-1185">Reference proteome</keyword>
<feature type="transmembrane region" description="Helical" evidence="5">
    <location>
        <begin position="145"/>
        <end position="170"/>
    </location>
</feature>
<keyword evidence="6" id="KW-0732">Signal</keyword>
<dbReference type="Pfam" id="PF12537">
    <property type="entry name" value="GPHR_N"/>
    <property type="match status" value="1"/>
</dbReference>
<dbReference type="InterPro" id="IPR025969">
    <property type="entry name" value="ABA_GPCR_dom"/>
</dbReference>
<evidence type="ECO:0000256" key="2">
    <source>
        <dbReference type="ARBA" id="ARBA00022692"/>
    </source>
</evidence>
<dbReference type="Pfam" id="PF12430">
    <property type="entry name" value="ABA_GPCR"/>
    <property type="match status" value="1"/>
</dbReference>
<evidence type="ECO:0000313" key="10">
    <source>
        <dbReference type="Proteomes" id="UP001211907"/>
    </source>
</evidence>
<evidence type="ECO:0000259" key="8">
    <source>
        <dbReference type="Pfam" id="PF12537"/>
    </source>
</evidence>
<gene>
    <name evidence="9" type="primary">GPR89B</name>
    <name evidence="9" type="ORF">HK100_005748</name>
</gene>
<feature type="signal peptide" evidence="6">
    <location>
        <begin position="1"/>
        <end position="27"/>
    </location>
</feature>
<evidence type="ECO:0000256" key="4">
    <source>
        <dbReference type="ARBA" id="ARBA00023136"/>
    </source>
</evidence>
<feature type="transmembrane region" description="Helical" evidence="5">
    <location>
        <begin position="472"/>
        <end position="490"/>
    </location>
</feature>
<evidence type="ECO:0000313" key="9">
    <source>
        <dbReference type="EMBL" id="KAJ3095699.1"/>
    </source>
</evidence>